<accession>A0A0E9XY52</accession>
<sequence length="30" mass="3602">MDTYQAHSKEYAFRRDSICGILKPLYGWHD</sequence>
<evidence type="ECO:0000313" key="1">
    <source>
        <dbReference type="EMBL" id="JAI07595.1"/>
    </source>
</evidence>
<protein>
    <submittedName>
        <fullName evidence="1">Uncharacterized protein</fullName>
    </submittedName>
</protein>
<dbReference type="EMBL" id="GBXM01000983">
    <property type="protein sequence ID" value="JAI07595.1"/>
    <property type="molecule type" value="Transcribed_RNA"/>
</dbReference>
<dbReference type="AlphaFoldDB" id="A0A0E9XY52"/>
<organism evidence="1">
    <name type="scientific">Anguilla anguilla</name>
    <name type="common">European freshwater eel</name>
    <name type="synonym">Muraena anguilla</name>
    <dbReference type="NCBI Taxonomy" id="7936"/>
    <lineage>
        <taxon>Eukaryota</taxon>
        <taxon>Metazoa</taxon>
        <taxon>Chordata</taxon>
        <taxon>Craniata</taxon>
        <taxon>Vertebrata</taxon>
        <taxon>Euteleostomi</taxon>
        <taxon>Actinopterygii</taxon>
        <taxon>Neopterygii</taxon>
        <taxon>Teleostei</taxon>
        <taxon>Anguilliformes</taxon>
        <taxon>Anguillidae</taxon>
        <taxon>Anguilla</taxon>
    </lineage>
</organism>
<reference evidence="1" key="1">
    <citation type="submission" date="2014-11" db="EMBL/GenBank/DDBJ databases">
        <authorList>
            <person name="Amaro Gonzalez C."/>
        </authorList>
    </citation>
    <scope>NUCLEOTIDE SEQUENCE</scope>
</reference>
<name>A0A0E9XY52_ANGAN</name>
<reference evidence="1" key="2">
    <citation type="journal article" date="2015" name="Fish Shellfish Immunol.">
        <title>Early steps in the European eel (Anguilla anguilla)-Vibrio vulnificus interaction in the gills: Role of the RtxA13 toxin.</title>
        <authorList>
            <person name="Callol A."/>
            <person name="Pajuelo D."/>
            <person name="Ebbesson L."/>
            <person name="Teles M."/>
            <person name="MacKenzie S."/>
            <person name="Amaro C."/>
        </authorList>
    </citation>
    <scope>NUCLEOTIDE SEQUENCE</scope>
</reference>
<proteinExistence type="predicted"/>